<reference evidence="1 2" key="1">
    <citation type="submission" date="2018-04" db="EMBL/GenBank/DDBJ databases">
        <title>Genomic Encyclopedia of Archaeal and Bacterial Type Strains, Phase II (KMG-II): from individual species to whole genera.</title>
        <authorList>
            <person name="Goeker M."/>
        </authorList>
    </citation>
    <scope>NUCLEOTIDE SEQUENCE [LARGE SCALE GENOMIC DNA]</scope>
    <source>
        <strain evidence="1 2">DSM 25521</strain>
    </source>
</reference>
<keyword evidence="2" id="KW-1185">Reference proteome</keyword>
<dbReference type="RefSeq" id="WP_146167339.1">
    <property type="nucleotide sequence ID" value="NZ_PZZL01000005.1"/>
</dbReference>
<dbReference type="EMBL" id="PZZL01000005">
    <property type="protein sequence ID" value="PTM55123.1"/>
    <property type="molecule type" value="Genomic_DNA"/>
</dbReference>
<evidence type="ECO:0000313" key="1">
    <source>
        <dbReference type="EMBL" id="PTM55123.1"/>
    </source>
</evidence>
<comment type="caution">
    <text evidence="1">The sequence shown here is derived from an EMBL/GenBank/DDBJ whole genome shotgun (WGS) entry which is preliminary data.</text>
</comment>
<organism evidence="1 2">
    <name type="scientific">Phreatobacter oligotrophus</name>
    <dbReference type="NCBI Taxonomy" id="1122261"/>
    <lineage>
        <taxon>Bacteria</taxon>
        <taxon>Pseudomonadati</taxon>
        <taxon>Pseudomonadota</taxon>
        <taxon>Alphaproteobacteria</taxon>
        <taxon>Hyphomicrobiales</taxon>
        <taxon>Phreatobacteraceae</taxon>
        <taxon>Phreatobacter</taxon>
    </lineage>
</organism>
<sequence length="162" mass="17753">MLGAFASMFRARIIDANEAMTVFGLVRLCYPDIEIDAWRQHLQGLGGGKRRKAGCLVVSDQRGYVHAACLFRVTPDPMSGRRMELSYLSKAELPASTAPDTLFDFVDELAREEHCSTIVIEEAVTRLADGPLTQWGDLDEALAAHQFRPGSVGFVKAVPEAA</sequence>
<name>A0A2T4Z304_9HYPH</name>
<protein>
    <submittedName>
        <fullName evidence="1">Uncharacterized protein</fullName>
    </submittedName>
</protein>
<dbReference type="Proteomes" id="UP000241808">
    <property type="component" value="Unassembled WGS sequence"/>
</dbReference>
<gene>
    <name evidence="1" type="ORF">C8P69_105276</name>
</gene>
<dbReference type="OrthoDB" id="8479388at2"/>
<accession>A0A2T4Z304</accession>
<proteinExistence type="predicted"/>
<evidence type="ECO:0000313" key="2">
    <source>
        <dbReference type="Proteomes" id="UP000241808"/>
    </source>
</evidence>
<dbReference type="AlphaFoldDB" id="A0A2T4Z304"/>